<feature type="transmembrane region" description="Helical" evidence="8">
    <location>
        <begin position="34"/>
        <end position="52"/>
    </location>
</feature>
<feature type="transmembrane region" description="Helical" evidence="8">
    <location>
        <begin position="264"/>
        <end position="282"/>
    </location>
</feature>
<keyword evidence="11" id="KW-1185">Reference proteome</keyword>
<sequence length="303" mass="33626">MNEHLAGVTLLAFGNSSADLFSNLASVEVNVPVFANSLSSALFVTMVCGGLRSHDRTLPKNRGIFKEFLLGLRPIKCKDWRKAELLSRVLLLLRAPIVVLCALYIPLVDYEMEKHGWNKLLNSINMMAFTVMNLTGSMFIIFICATEIDTLFEVISSLMAIDDDFMGATIKAFTGNLGTLFINAALAAHGYPRMAYASSIGGPLFTIIVTANTVNYVRNLVGSENMHRDQMEEYGNFAFVFLSMGLFSILLWSTTLGFFARRSVGLYSMGLYIIYIIFSMLVQRKVIHSFTPNKQLSAAFGDI</sequence>
<feature type="domain" description="Sodium/calcium exchanger membrane region" evidence="9">
    <location>
        <begin position="134"/>
        <end position="280"/>
    </location>
</feature>
<evidence type="ECO:0000256" key="4">
    <source>
        <dbReference type="ARBA" id="ARBA00022568"/>
    </source>
</evidence>
<dbReference type="AlphaFoldDB" id="A0A9P9YNC5"/>
<organism evidence="10 11">
    <name type="scientific">Drosophila gunungcola</name>
    <name type="common">fruit fly</name>
    <dbReference type="NCBI Taxonomy" id="103775"/>
    <lineage>
        <taxon>Eukaryota</taxon>
        <taxon>Metazoa</taxon>
        <taxon>Ecdysozoa</taxon>
        <taxon>Arthropoda</taxon>
        <taxon>Hexapoda</taxon>
        <taxon>Insecta</taxon>
        <taxon>Pterygota</taxon>
        <taxon>Neoptera</taxon>
        <taxon>Endopterygota</taxon>
        <taxon>Diptera</taxon>
        <taxon>Brachycera</taxon>
        <taxon>Muscomorpha</taxon>
        <taxon>Ephydroidea</taxon>
        <taxon>Drosophilidae</taxon>
        <taxon>Drosophila</taxon>
        <taxon>Sophophora</taxon>
    </lineage>
</organism>
<dbReference type="GO" id="GO:0005432">
    <property type="term" value="F:calcium:sodium antiporter activity"/>
    <property type="evidence" value="ECO:0007669"/>
    <property type="project" value="TreeGrafter"/>
</dbReference>
<evidence type="ECO:0000256" key="6">
    <source>
        <dbReference type="ARBA" id="ARBA00022989"/>
    </source>
</evidence>
<evidence type="ECO:0000256" key="3">
    <source>
        <dbReference type="ARBA" id="ARBA00022449"/>
    </source>
</evidence>
<accession>A0A9P9YNC5</accession>
<gene>
    <name evidence="10" type="ORF">M5D96_007323</name>
</gene>
<keyword evidence="2" id="KW-0813">Transport</keyword>
<feature type="transmembrane region" description="Helical" evidence="8">
    <location>
        <begin position="85"/>
        <end position="106"/>
    </location>
</feature>
<feature type="transmembrane region" description="Helical" evidence="8">
    <location>
        <begin position="194"/>
        <end position="214"/>
    </location>
</feature>
<keyword evidence="5 8" id="KW-0812">Transmembrane</keyword>
<keyword evidence="7 8" id="KW-0472">Membrane</keyword>
<dbReference type="InterPro" id="IPR004837">
    <property type="entry name" value="NaCa_Exmemb"/>
</dbReference>
<keyword evidence="6 8" id="KW-1133">Transmembrane helix</keyword>
<name>A0A9P9YNC5_9MUSC</name>
<evidence type="ECO:0000313" key="11">
    <source>
        <dbReference type="Proteomes" id="UP001059596"/>
    </source>
</evidence>
<dbReference type="Proteomes" id="UP001059596">
    <property type="component" value="Unassembled WGS sequence"/>
</dbReference>
<evidence type="ECO:0000259" key="9">
    <source>
        <dbReference type="Pfam" id="PF01699"/>
    </source>
</evidence>
<evidence type="ECO:0000256" key="1">
    <source>
        <dbReference type="ARBA" id="ARBA00004141"/>
    </source>
</evidence>
<dbReference type="EMBL" id="JAMKOV010000005">
    <property type="protein sequence ID" value="KAI8039898.1"/>
    <property type="molecule type" value="Genomic_DNA"/>
</dbReference>
<dbReference type="Gene3D" id="1.20.1420.30">
    <property type="entry name" value="NCX, central ion-binding region"/>
    <property type="match status" value="1"/>
</dbReference>
<dbReference type="GO" id="GO:0016020">
    <property type="term" value="C:membrane"/>
    <property type="evidence" value="ECO:0007669"/>
    <property type="project" value="UniProtKB-SubCell"/>
</dbReference>
<comment type="subcellular location">
    <subcellularLocation>
        <location evidence="1">Membrane</location>
        <topology evidence="1">Multi-pass membrane protein</topology>
    </subcellularLocation>
</comment>
<dbReference type="InterPro" id="IPR051359">
    <property type="entry name" value="CaCA_antiporter"/>
</dbReference>
<protein>
    <recommendedName>
        <fullName evidence="9">Sodium/calcium exchanger membrane region domain-containing protein</fullName>
    </recommendedName>
</protein>
<dbReference type="PANTHER" id="PTHR12266:SF0">
    <property type="entry name" value="MITOCHONDRIAL SODIUM_CALCIUM EXCHANGER PROTEIN"/>
    <property type="match status" value="1"/>
</dbReference>
<feature type="transmembrane region" description="Helical" evidence="8">
    <location>
        <begin position="234"/>
        <end position="252"/>
    </location>
</feature>
<evidence type="ECO:0000256" key="7">
    <source>
        <dbReference type="ARBA" id="ARBA00023136"/>
    </source>
</evidence>
<dbReference type="GO" id="GO:0006874">
    <property type="term" value="P:intracellular calcium ion homeostasis"/>
    <property type="evidence" value="ECO:0007669"/>
    <property type="project" value="TreeGrafter"/>
</dbReference>
<keyword evidence="3" id="KW-0050">Antiport</keyword>
<proteinExistence type="predicted"/>
<keyword evidence="4" id="KW-0106">Calcium</keyword>
<evidence type="ECO:0000256" key="8">
    <source>
        <dbReference type="SAM" id="Phobius"/>
    </source>
</evidence>
<feature type="transmembrane region" description="Helical" evidence="8">
    <location>
        <begin position="126"/>
        <end position="145"/>
    </location>
</feature>
<dbReference type="Pfam" id="PF01699">
    <property type="entry name" value="Na_Ca_ex"/>
    <property type="match status" value="1"/>
</dbReference>
<comment type="caution">
    <text evidence="10">The sequence shown here is derived from an EMBL/GenBank/DDBJ whole genome shotgun (WGS) entry which is preliminary data.</text>
</comment>
<evidence type="ECO:0000256" key="2">
    <source>
        <dbReference type="ARBA" id="ARBA00022448"/>
    </source>
</evidence>
<keyword evidence="4" id="KW-0109">Calcium transport</keyword>
<reference evidence="10" key="1">
    <citation type="journal article" date="2023" name="Genome Biol. Evol.">
        <title>Long-read-based Genome Assembly of Drosophila gunungcola Reveals Fewer Chemosensory Genes in Flower-breeding Species.</title>
        <authorList>
            <person name="Negi A."/>
            <person name="Liao B.Y."/>
            <person name="Yeh S.D."/>
        </authorList>
    </citation>
    <scope>NUCLEOTIDE SEQUENCE</scope>
    <source>
        <strain evidence="10">Sukarami</strain>
    </source>
</reference>
<feature type="transmembrane region" description="Helical" evidence="8">
    <location>
        <begin position="165"/>
        <end position="188"/>
    </location>
</feature>
<dbReference type="InterPro" id="IPR044880">
    <property type="entry name" value="NCX_ion-bd_dom_sf"/>
</dbReference>
<evidence type="ECO:0000256" key="5">
    <source>
        <dbReference type="ARBA" id="ARBA00022692"/>
    </source>
</evidence>
<keyword evidence="4" id="KW-0406">Ion transport</keyword>
<evidence type="ECO:0000313" key="10">
    <source>
        <dbReference type="EMBL" id="KAI8039898.1"/>
    </source>
</evidence>
<dbReference type="PANTHER" id="PTHR12266">
    <property type="entry name" value="NA+/CA2+ K+ INDEPENDENT EXCHANGER"/>
    <property type="match status" value="1"/>
</dbReference>